<dbReference type="Proteomes" id="UP000553034">
    <property type="component" value="Unassembled WGS sequence"/>
</dbReference>
<dbReference type="RefSeq" id="WP_183476257.1">
    <property type="nucleotide sequence ID" value="NZ_JACIFO010000002.1"/>
</dbReference>
<dbReference type="EMBL" id="JACIFO010000002">
    <property type="protein sequence ID" value="MBB4118336.1"/>
    <property type="molecule type" value="Genomic_DNA"/>
</dbReference>
<gene>
    <name evidence="1" type="ORF">GGR32_000610</name>
</gene>
<name>A0A840ESI6_9FLAO</name>
<dbReference type="AlphaFoldDB" id="A0A840ESI6"/>
<reference evidence="1 2" key="1">
    <citation type="submission" date="2020-08" db="EMBL/GenBank/DDBJ databases">
        <title>Genomic Encyclopedia of Type Strains, Phase IV (KMG-IV): sequencing the most valuable type-strain genomes for metagenomic binning, comparative biology and taxonomic classification.</title>
        <authorList>
            <person name="Goeker M."/>
        </authorList>
    </citation>
    <scope>NUCLEOTIDE SEQUENCE [LARGE SCALE GENOMIC DNA]</scope>
    <source>
        <strain evidence="1 2">DSM 29568</strain>
    </source>
</reference>
<keyword evidence="2" id="KW-1185">Reference proteome</keyword>
<organism evidence="1 2">
    <name type="scientific">Mesonia hippocampi</name>
    <dbReference type="NCBI Taxonomy" id="1628250"/>
    <lineage>
        <taxon>Bacteria</taxon>
        <taxon>Pseudomonadati</taxon>
        <taxon>Bacteroidota</taxon>
        <taxon>Flavobacteriia</taxon>
        <taxon>Flavobacteriales</taxon>
        <taxon>Flavobacteriaceae</taxon>
        <taxon>Mesonia</taxon>
    </lineage>
</organism>
<evidence type="ECO:0000313" key="2">
    <source>
        <dbReference type="Proteomes" id="UP000553034"/>
    </source>
</evidence>
<evidence type="ECO:0000313" key="1">
    <source>
        <dbReference type="EMBL" id="MBB4118336.1"/>
    </source>
</evidence>
<proteinExistence type="predicted"/>
<comment type="caution">
    <text evidence="1">The sequence shown here is derived from an EMBL/GenBank/DDBJ whole genome shotgun (WGS) entry which is preliminary data.</text>
</comment>
<accession>A0A840ESI6</accession>
<protein>
    <submittedName>
        <fullName evidence="1">Uncharacterized protein</fullName>
    </submittedName>
</protein>
<sequence>MGQKVIIYFLLSVFLLISFKPGIAYAFEKPSTQCCKTILSCSAENTPSKEQKTPTKHCSTHACSSCIIFYKDLIVIDLQQVSNNSLTHIFSYKNITYTHYLKSSWKPPQQV</sequence>